<protein>
    <submittedName>
        <fullName evidence="1">Uncharacterized protein</fullName>
    </submittedName>
</protein>
<dbReference type="EMBL" id="VSSQ01021376">
    <property type="protein sequence ID" value="MPM66920.1"/>
    <property type="molecule type" value="Genomic_DNA"/>
</dbReference>
<proteinExistence type="predicted"/>
<gene>
    <name evidence="1" type="ORF">SDC9_113834</name>
</gene>
<dbReference type="AlphaFoldDB" id="A0A645BN55"/>
<name>A0A645BN55_9ZZZZ</name>
<sequence length="146" mass="15264">MGDLDIVFHAGQAAQLGLNGDVAVVRVLHHAAGQGDVFFKAQVAAVDHDAGKAAVNAAFAGLKIGAVVEMHGNGQTAGFHGGLNQLHQVGVVGVLARARGHLEDDGRFFSCRAFHDALDDLHIVDVERADGVTALIRAFEHVPGIY</sequence>
<reference evidence="1" key="1">
    <citation type="submission" date="2019-08" db="EMBL/GenBank/DDBJ databases">
        <authorList>
            <person name="Kucharzyk K."/>
            <person name="Murdoch R.W."/>
            <person name="Higgins S."/>
            <person name="Loffler F."/>
        </authorList>
    </citation>
    <scope>NUCLEOTIDE SEQUENCE</scope>
</reference>
<organism evidence="1">
    <name type="scientific">bioreactor metagenome</name>
    <dbReference type="NCBI Taxonomy" id="1076179"/>
    <lineage>
        <taxon>unclassified sequences</taxon>
        <taxon>metagenomes</taxon>
        <taxon>ecological metagenomes</taxon>
    </lineage>
</organism>
<evidence type="ECO:0000313" key="1">
    <source>
        <dbReference type="EMBL" id="MPM66920.1"/>
    </source>
</evidence>
<accession>A0A645BN55</accession>
<comment type="caution">
    <text evidence="1">The sequence shown here is derived from an EMBL/GenBank/DDBJ whole genome shotgun (WGS) entry which is preliminary data.</text>
</comment>